<evidence type="ECO:0000256" key="9">
    <source>
        <dbReference type="ARBA" id="ARBA00023137"/>
    </source>
</evidence>
<feature type="compositionally biased region" description="Polar residues" evidence="12">
    <location>
        <begin position="720"/>
        <end position="737"/>
    </location>
</feature>
<evidence type="ECO:0000259" key="14">
    <source>
        <dbReference type="PROSITE" id="PS50030"/>
    </source>
</evidence>
<dbReference type="InterPro" id="IPR050198">
    <property type="entry name" value="Non-receptor_tyrosine_kinases"/>
</dbReference>
<dbReference type="InterPro" id="IPR015940">
    <property type="entry name" value="UBA"/>
</dbReference>
<dbReference type="Pfam" id="PF07714">
    <property type="entry name" value="PK_Tyr_Ser-Thr"/>
    <property type="match status" value="1"/>
</dbReference>
<dbReference type="CDD" id="cd09539">
    <property type="entry name" value="SAM_TNK-like"/>
    <property type="match status" value="1"/>
</dbReference>
<dbReference type="Gene3D" id="1.10.510.10">
    <property type="entry name" value="Transferase(Phosphotransferase) domain 1"/>
    <property type="match status" value="1"/>
</dbReference>
<dbReference type="InterPro" id="IPR000719">
    <property type="entry name" value="Prot_kinase_dom"/>
</dbReference>
<comment type="caution">
    <text evidence="15">The sequence shown here is derived from an EMBL/GenBank/DDBJ whole genome shotgun (WGS) entry which is preliminary data.</text>
</comment>
<evidence type="ECO:0000256" key="2">
    <source>
        <dbReference type="ARBA" id="ARBA00011903"/>
    </source>
</evidence>
<dbReference type="PROSITE" id="PS00109">
    <property type="entry name" value="PROTEIN_KINASE_TYR"/>
    <property type="match status" value="1"/>
</dbReference>
<dbReference type="InterPro" id="IPR001245">
    <property type="entry name" value="Ser-Thr/Tyr_kinase_cat_dom"/>
</dbReference>
<keyword evidence="7" id="KW-0418">Kinase</keyword>
<dbReference type="InterPro" id="IPR049587">
    <property type="entry name" value="TNK-like_SAM"/>
</dbReference>
<keyword evidence="9" id="KW-0829">Tyrosine-protein kinase</keyword>
<feature type="non-terminal residue" evidence="15">
    <location>
        <position position="1"/>
    </location>
</feature>
<dbReference type="InterPro" id="IPR011009">
    <property type="entry name" value="Kinase-like_dom_sf"/>
</dbReference>
<dbReference type="InterPro" id="IPR020635">
    <property type="entry name" value="Tyr_kinase_cat_dom"/>
</dbReference>
<feature type="binding site" evidence="11">
    <location>
        <position position="162"/>
    </location>
    <ligand>
        <name>ATP</name>
        <dbReference type="ChEBI" id="CHEBI:30616"/>
    </ligand>
</feature>
<dbReference type="Pfam" id="PF09027">
    <property type="entry name" value="GTPase_binding"/>
    <property type="match status" value="1"/>
</dbReference>
<keyword evidence="4" id="KW-0963">Cytoplasm</keyword>
<proteinExistence type="predicted"/>
<dbReference type="Proteomes" id="UP000285301">
    <property type="component" value="Unassembled WGS sequence"/>
</dbReference>
<dbReference type="PROSITE" id="PS50030">
    <property type="entry name" value="UBA"/>
    <property type="match status" value="1"/>
</dbReference>
<evidence type="ECO:0000256" key="10">
    <source>
        <dbReference type="ARBA" id="ARBA00047899"/>
    </source>
</evidence>
<keyword evidence="5" id="KW-0808">Transferase</keyword>
<feature type="region of interest" description="Disordered" evidence="12">
    <location>
        <begin position="662"/>
        <end position="689"/>
    </location>
</feature>
<sequence length="981" mass="111267">CEKGAKSEEHTMEEKAKDDEIYYLLKEEDLDAFYEKLRDDLQVTRLSHFEFVKDDDLLRIGLSKPSVRRLRAAIKKKKPNKLPGLISKIMQVKPLITKDMNSTASDTRRNSYSSFPTSSNIHCLINQQDIKLMEKLGDGFFAVVMKGVWTVSATKKIDVAVKVLKQEVLSHQGGFDDFIKEVNAMQCNQLNHRNLIRLYGIVLSSPLMMVTELAPLGSLRDRLRKQRGHTPISLLVNYAIQIASGMSYLESRRFIHRDLAARNILLASPTKVKIGDFGLMRALSSQEDYYIMNERRKVPFPWCAPESLKSRQFSSASDTWMYGVTLWEMFTFGQEPWVGLNGAQILQKIDKEGERLSQPEACPPSIYGALQQCWARVPEERPRFEALEQFLVKERPLALTANRKFEKMIDSLPGLPGCNNTEIDPNMECLSIEAEDKIEVIDGRPEFYWWKGQNQRTFKIGYFPVCITSGRNIHPEVISLPLKNSFIHTGHGGIDGRIWGSPRSIDEMYIKNPMKPPDVTNNFHRDLPSPPKLLNRNKRKYFYFLLCLNEFKNLISGVPDLNSRKPNSKQFGYNRFHNECEQPNELRKTNIVENLPKRSLSYTQLKSDTNVEGLLIDLNDALPVHSFEAANAMVKNHREIQRTSYSKQLTVNQNQRIYCNINNENSNPSAYYAPPNDYNYEEDDDDSSFDSEWATFGTSHYVSDLSDDSADPSESHKTAQDVSSHLMTFSSDTPSSNSVPLDFSPKIEWDKADQAFNWIENTVNEMKRQHSPQPKPSHLERPMSTQIDCFKPDRNFIDELESRFLHSSTVTKSDSVDSRKPLLLPPPSVNRKIVCSIQPTNQNSFCENMSLNKQVNISSNDAQFSPLPKTAKVSPLVVSTSGKVDATAPPRSIVYGLASGSSTLSKSLNSGVSILMNAVKSASADECRRALEQNKMDIVAALKEVEINQLLKLGIADREKCEMVLKATNWDLNSAAARLVD</sequence>
<dbReference type="SMART" id="SM00219">
    <property type="entry name" value="TyrKc"/>
    <property type="match status" value="1"/>
</dbReference>
<dbReference type="PANTHER" id="PTHR24418">
    <property type="entry name" value="TYROSINE-PROTEIN KINASE"/>
    <property type="match status" value="1"/>
</dbReference>
<keyword evidence="3" id="KW-0728">SH3 domain</keyword>
<dbReference type="SUPFAM" id="SSF50044">
    <property type="entry name" value="SH3-domain"/>
    <property type="match status" value="1"/>
</dbReference>
<keyword evidence="16" id="KW-1185">Reference proteome</keyword>
<dbReference type="GO" id="GO:0002009">
    <property type="term" value="P:morphogenesis of an epithelium"/>
    <property type="evidence" value="ECO:0007669"/>
    <property type="project" value="UniProtKB-ARBA"/>
</dbReference>
<dbReference type="CDD" id="cd05040">
    <property type="entry name" value="PTKc_Ack_like"/>
    <property type="match status" value="1"/>
</dbReference>
<evidence type="ECO:0000256" key="12">
    <source>
        <dbReference type="SAM" id="MobiDB-lite"/>
    </source>
</evidence>
<evidence type="ECO:0000256" key="1">
    <source>
        <dbReference type="ARBA" id="ARBA00004496"/>
    </source>
</evidence>
<dbReference type="InterPro" id="IPR036028">
    <property type="entry name" value="SH3-like_dom_sf"/>
</dbReference>
<dbReference type="PROSITE" id="PS50011">
    <property type="entry name" value="PROTEIN_KINASE_DOM"/>
    <property type="match status" value="1"/>
</dbReference>
<dbReference type="InterPro" id="IPR055175">
    <property type="entry name" value="ACK/TNK-like_SAM"/>
</dbReference>
<gene>
    <name evidence="15" type="ORF">B4U79_08721</name>
</gene>
<dbReference type="Gene3D" id="3.30.200.20">
    <property type="entry name" value="Phosphorylase Kinase, domain 1"/>
    <property type="match status" value="1"/>
</dbReference>
<evidence type="ECO:0000256" key="3">
    <source>
        <dbReference type="ARBA" id="ARBA00022443"/>
    </source>
</evidence>
<dbReference type="Gene3D" id="4.10.680.10">
    <property type="entry name" value="Cdc42-like binding domain"/>
    <property type="match status" value="1"/>
</dbReference>
<evidence type="ECO:0000256" key="8">
    <source>
        <dbReference type="ARBA" id="ARBA00022840"/>
    </source>
</evidence>
<dbReference type="EC" id="2.7.10.2" evidence="2"/>
<dbReference type="InterPro" id="IPR008266">
    <property type="entry name" value="Tyr_kinase_AS"/>
</dbReference>
<evidence type="ECO:0000259" key="13">
    <source>
        <dbReference type="PROSITE" id="PS50011"/>
    </source>
</evidence>
<dbReference type="STRING" id="1965070.A0A3S3PFX3"/>
<evidence type="ECO:0000256" key="11">
    <source>
        <dbReference type="PROSITE-ProRule" id="PRU10141"/>
    </source>
</evidence>
<organism evidence="15 16">
    <name type="scientific">Dinothrombium tinctorium</name>
    <dbReference type="NCBI Taxonomy" id="1965070"/>
    <lineage>
        <taxon>Eukaryota</taxon>
        <taxon>Metazoa</taxon>
        <taxon>Ecdysozoa</taxon>
        <taxon>Arthropoda</taxon>
        <taxon>Chelicerata</taxon>
        <taxon>Arachnida</taxon>
        <taxon>Acari</taxon>
        <taxon>Acariformes</taxon>
        <taxon>Trombidiformes</taxon>
        <taxon>Prostigmata</taxon>
        <taxon>Anystina</taxon>
        <taxon>Parasitengona</taxon>
        <taxon>Trombidioidea</taxon>
        <taxon>Trombidiidae</taxon>
        <taxon>Dinothrombium</taxon>
    </lineage>
</organism>
<keyword evidence="8 11" id="KW-0067">ATP-binding</keyword>
<dbReference type="EMBL" id="NCKU01001624">
    <property type="protein sequence ID" value="RWS11635.1"/>
    <property type="molecule type" value="Genomic_DNA"/>
</dbReference>
<dbReference type="FunFam" id="1.10.510.10:FF:000080">
    <property type="entry name" value="Putative activated CDC42 kinase 1"/>
    <property type="match status" value="1"/>
</dbReference>
<dbReference type="GO" id="GO:0005737">
    <property type="term" value="C:cytoplasm"/>
    <property type="evidence" value="ECO:0007669"/>
    <property type="project" value="UniProtKB-SubCell"/>
</dbReference>
<comment type="catalytic activity">
    <reaction evidence="10">
        <text>L-threonyl-[protein] + ATP = O-phospho-L-threonyl-[protein] + ADP + H(+)</text>
        <dbReference type="Rhea" id="RHEA:46608"/>
        <dbReference type="Rhea" id="RHEA-COMP:11060"/>
        <dbReference type="Rhea" id="RHEA-COMP:11605"/>
        <dbReference type="ChEBI" id="CHEBI:15378"/>
        <dbReference type="ChEBI" id="CHEBI:30013"/>
        <dbReference type="ChEBI" id="CHEBI:30616"/>
        <dbReference type="ChEBI" id="CHEBI:61977"/>
        <dbReference type="ChEBI" id="CHEBI:456216"/>
        <dbReference type="EC" id="2.7.11.1"/>
    </reaction>
</comment>
<comment type="subcellular location">
    <subcellularLocation>
        <location evidence="1">Cytoplasm</location>
    </subcellularLocation>
</comment>
<dbReference type="Pfam" id="PF22931">
    <property type="entry name" value="SAM_TNK"/>
    <property type="match status" value="1"/>
</dbReference>
<evidence type="ECO:0000256" key="7">
    <source>
        <dbReference type="ARBA" id="ARBA00022777"/>
    </source>
</evidence>
<dbReference type="InterPro" id="IPR017441">
    <property type="entry name" value="Protein_kinase_ATP_BS"/>
</dbReference>
<dbReference type="PROSITE" id="PS00107">
    <property type="entry name" value="PROTEIN_KINASE_ATP"/>
    <property type="match status" value="1"/>
</dbReference>
<feature type="compositionally biased region" description="Acidic residues" evidence="12">
    <location>
        <begin position="679"/>
        <end position="689"/>
    </location>
</feature>
<dbReference type="PRINTS" id="PR00109">
    <property type="entry name" value="TYRKINASE"/>
</dbReference>
<feature type="domain" description="UBA" evidence="14">
    <location>
        <begin position="941"/>
        <end position="981"/>
    </location>
</feature>
<dbReference type="GO" id="GO:0005524">
    <property type="term" value="F:ATP binding"/>
    <property type="evidence" value="ECO:0007669"/>
    <property type="project" value="UniProtKB-UniRule"/>
</dbReference>
<dbReference type="InterPro" id="IPR037085">
    <property type="entry name" value="Cdc42-bd-like_dom_sf"/>
</dbReference>
<feature type="domain" description="Protein kinase" evidence="13">
    <location>
        <begin position="130"/>
        <end position="391"/>
    </location>
</feature>
<evidence type="ECO:0000313" key="16">
    <source>
        <dbReference type="Proteomes" id="UP000285301"/>
    </source>
</evidence>
<feature type="region of interest" description="Disordered" evidence="12">
    <location>
        <begin position="705"/>
        <end position="737"/>
    </location>
</feature>
<protein>
    <recommendedName>
        <fullName evidence="2">non-specific protein-tyrosine kinase</fullName>
        <ecNumber evidence="2">2.7.10.2</ecNumber>
    </recommendedName>
</protein>
<dbReference type="InterPro" id="IPR015116">
    <property type="entry name" value="Cdc42-bd-like"/>
</dbReference>
<evidence type="ECO:0000256" key="6">
    <source>
        <dbReference type="ARBA" id="ARBA00022741"/>
    </source>
</evidence>
<evidence type="ECO:0000313" key="15">
    <source>
        <dbReference type="EMBL" id="RWS11635.1"/>
    </source>
</evidence>
<dbReference type="AlphaFoldDB" id="A0A3S3PFX3"/>
<evidence type="ECO:0000256" key="4">
    <source>
        <dbReference type="ARBA" id="ARBA00022490"/>
    </source>
</evidence>
<evidence type="ECO:0000256" key="5">
    <source>
        <dbReference type="ARBA" id="ARBA00022679"/>
    </source>
</evidence>
<dbReference type="GO" id="GO:0004715">
    <property type="term" value="F:non-membrane spanning protein tyrosine kinase activity"/>
    <property type="evidence" value="ECO:0007669"/>
    <property type="project" value="UniProtKB-EC"/>
</dbReference>
<reference evidence="15 16" key="1">
    <citation type="journal article" date="2018" name="Gigascience">
        <title>Genomes of trombidid mites reveal novel predicted allergens and laterally-transferred genes associated with secondary metabolism.</title>
        <authorList>
            <person name="Dong X."/>
            <person name="Chaisiri K."/>
            <person name="Xia D."/>
            <person name="Armstrong S.D."/>
            <person name="Fang Y."/>
            <person name="Donnelly M.J."/>
            <person name="Kadowaki T."/>
            <person name="McGarry J.W."/>
            <person name="Darby A.C."/>
            <person name="Makepeace B.L."/>
        </authorList>
    </citation>
    <scope>NUCLEOTIDE SEQUENCE [LARGE SCALE GENOMIC DNA]</scope>
    <source>
        <strain evidence="15">UoL-WK</strain>
    </source>
</reference>
<keyword evidence="6 11" id="KW-0547">Nucleotide-binding</keyword>
<dbReference type="OrthoDB" id="635774at2759"/>
<dbReference type="SUPFAM" id="SSF56112">
    <property type="entry name" value="Protein kinase-like (PK-like)"/>
    <property type="match status" value="1"/>
</dbReference>
<accession>A0A3S3PFX3</accession>
<dbReference type="GO" id="GO:0004674">
    <property type="term" value="F:protein serine/threonine kinase activity"/>
    <property type="evidence" value="ECO:0007669"/>
    <property type="project" value="UniProtKB-EC"/>
</dbReference>
<name>A0A3S3PFX3_9ACAR</name>